<dbReference type="Proteomes" id="UP001213972">
    <property type="component" value="Chromosome"/>
</dbReference>
<proteinExistence type="predicted"/>
<feature type="domain" description="SAF" evidence="1">
    <location>
        <begin position="44"/>
        <end position="106"/>
    </location>
</feature>
<organism evidence="2 3">
    <name type="scientific">Candidatus Microbacterium phytovorans</name>
    <dbReference type="NCBI Taxonomy" id="3121374"/>
    <lineage>
        <taxon>Bacteria</taxon>
        <taxon>Bacillati</taxon>
        <taxon>Actinomycetota</taxon>
        <taxon>Actinomycetes</taxon>
        <taxon>Micrococcales</taxon>
        <taxon>Microbacteriaceae</taxon>
        <taxon>Microbacterium</taxon>
    </lineage>
</organism>
<sequence length="208" mass="21038">MTMTDSRPRPPAFWADARFLLGIILVIGSIAAVWAVVATARQTAPALVATRTVVAGQVLSAADLEAVDIGLGAVAERYLAPGELVPGSVATRTLPRGDLIPRDAVGPAETARVTTIVLRSSGEVPAAVSTGSEVEVWSASPREQGRFDAPAVLVPLATVVSVNRGDAVMGGGETTVEVVIDRADLADALAAIAEGAALSVVPATGTAP</sequence>
<protein>
    <submittedName>
        <fullName evidence="2">SAF domain-containing protein</fullName>
    </submittedName>
</protein>
<evidence type="ECO:0000313" key="3">
    <source>
        <dbReference type="Proteomes" id="UP001213972"/>
    </source>
</evidence>
<evidence type="ECO:0000259" key="1">
    <source>
        <dbReference type="SMART" id="SM00858"/>
    </source>
</evidence>
<dbReference type="SMART" id="SM00858">
    <property type="entry name" value="SAF"/>
    <property type="match status" value="1"/>
</dbReference>
<reference evidence="2" key="1">
    <citation type="submission" date="2023-03" db="EMBL/GenBank/DDBJ databases">
        <title>Andean soil-derived lignocellulolytic bacterial consortium as a source of novel taxa and putative plastic-active enzymes.</title>
        <authorList>
            <person name="Diaz-Garcia L."/>
            <person name="Chuvochina M."/>
            <person name="Feuerriegel G."/>
            <person name="Bunk B."/>
            <person name="Sproer C."/>
            <person name="Streit W.R."/>
            <person name="Rodriguez L.M."/>
            <person name="Overmann J."/>
            <person name="Jimenez D.J."/>
        </authorList>
    </citation>
    <scope>NUCLEOTIDE SEQUENCE</scope>
    <source>
        <strain evidence="2">MAG 4610</strain>
    </source>
</reference>
<dbReference type="CDD" id="cd11614">
    <property type="entry name" value="SAF_CpaB_FlgA_like"/>
    <property type="match status" value="1"/>
</dbReference>
<dbReference type="AlphaFoldDB" id="A0AAJ5W320"/>
<evidence type="ECO:0000313" key="2">
    <source>
        <dbReference type="EMBL" id="WEK13831.1"/>
    </source>
</evidence>
<dbReference type="EMBL" id="CP119321">
    <property type="protein sequence ID" value="WEK13831.1"/>
    <property type="molecule type" value="Genomic_DNA"/>
</dbReference>
<name>A0AAJ5W320_9MICO</name>
<gene>
    <name evidence="2" type="ORF">P0Y48_01045</name>
</gene>
<dbReference type="InterPro" id="IPR013974">
    <property type="entry name" value="SAF"/>
</dbReference>
<dbReference type="Pfam" id="PF08666">
    <property type="entry name" value="SAF"/>
    <property type="match status" value="1"/>
</dbReference>
<accession>A0AAJ5W320</accession>